<evidence type="ECO:0000259" key="10">
    <source>
        <dbReference type="Pfam" id="PF00218"/>
    </source>
</evidence>
<keyword evidence="4 9" id="KW-0028">Amino-acid biosynthesis</keyword>
<comment type="catalytic activity">
    <reaction evidence="1 9">
        <text>1-(2-carboxyphenylamino)-1-deoxy-D-ribulose 5-phosphate + H(+) = (1S,2R)-1-C-(indol-3-yl)glycerol 3-phosphate + CO2 + H2O</text>
        <dbReference type="Rhea" id="RHEA:23476"/>
        <dbReference type="ChEBI" id="CHEBI:15377"/>
        <dbReference type="ChEBI" id="CHEBI:15378"/>
        <dbReference type="ChEBI" id="CHEBI:16526"/>
        <dbReference type="ChEBI" id="CHEBI:58613"/>
        <dbReference type="ChEBI" id="CHEBI:58866"/>
        <dbReference type="EC" id="4.1.1.48"/>
    </reaction>
</comment>
<proteinExistence type="inferred from homology"/>
<dbReference type="GO" id="GO:0004425">
    <property type="term" value="F:indole-3-glycerol-phosphate synthase activity"/>
    <property type="evidence" value="ECO:0007669"/>
    <property type="project" value="UniProtKB-UniRule"/>
</dbReference>
<dbReference type="NCBIfam" id="NF001377">
    <property type="entry name" value="PRK00278.2-4"/>
    <property type="match status" value="1"/>
</dbReference>
<comment type="similarity">
    <text evidence="3 9">Belongs to the TrpC family.</text>
</comment>
<dbReference type="PANTHER" id="PTHR22854:SF2">
    <property type="entry name" value="INDOLE-3-GLYCEROL-PHOSPHATE SYNTHASE"/>
    <property type="match status" value="1"/>
</dbReference>
<keyword evidence="12" id="KW-1185">Reference proteome</keyword>
<feature type="domain" description="Indole-3-glycerol phosphate synthase" evidence="10">
    <location>
        <begin position="3"/>
        <end position="251"/>
    </location>
</feature>
<evidence type="ECO:0000256" key="3">
    <source>
        <dbReference type="ARBA" id="ARBA00008737"/>
    </source>
</evidence>
<dbReference type="HAMAP" id="MF_00134_B">
    <property type="entry name" value="IGPS_B"/>
    <property type="match status" value="1"/>
</dbReference>
<dbReference type="InterPro" id="IPR013785">
    <property type="entry name" value="Aldolase_TIM"/>
</dbReference>
<dbReference type="SUPFAM" id="SSF51366">
    <property type="entry name" value="Ribulose-phoshate binding barrel"/>
    <property type="match status" value="1"/>
</dbReference>
<dbReference type="EMBL" id="FOJY01000010">
    <property type="protein sequence ID" value="SFB13927.1"/>
    <property type="molecule type" value="Genomic_DNA"/>
</dbReference>
<comment type="pathway">
    <text evidence="2 9">Amino-acid biosynthesis; L-tryptophan biosynthesis; L-tryptophan from chorismate: step 4/5.</text>
</comment>
<dbReference type="Proteomes" id="UP000198838">
    <property type="component" value="Unassembled WGS sequence"/>
</dbReference>
<organism evidence="11 12">
    <name type="scientific">Acetitomaculum ruminis DSM 5522</name>
    <dbReference type="NCBI Taxonomy" id="1120918"/>
    <lineage>
        <taxon>Bacteria</taxon>
        <taxon>Bacillati</taxon>
        <taxon>Bacillota</taxon>
        <taxon>Clostridia</taxon>
        <taxon>Lachnospirales</taxon>
        <taxon>Lachnospiraceae</taxon>
        <taxon>Acetitomaculum</taxon>
    </lineage>
</organism>
<sequence>MILDKIVEDKKLRLIEHKKTTSLEEVKKCSYEKLKEEKENPKKESFYEAMTKTGLSIIGEFKQASPSLGNIKNNLSLEERINQYSKGVDAISTLTEEDHFNGNIEHFKQIRQMTTIPMLRKDFMIDEYQFYEAKAIGADAILLIAAILEKEEMKAFYELTKELKMDALIEVHNEEEIEKALYCDGKIIGVNNRDLRDFSIKLETTKRLKKYIPKDKCFISESGINTDKDIEFLKNIGIDGCLIGKAFMESDAPYELSKKWKEL</sequence>
<evidence type="ECO:0000313" key="12">
    <source>
        <dbReference type="Proteomes" id="UP000198838"/>
    </source>
</evidence>
<evidence type="ECO:0000256" key="4">
    <source>
        <dbReference type="ARBA" id="ARBA00022605"/>
    </source>
</evidence>
<evidence type="ECO:0000256" key="1">
    <source>
        <dbReference type="ARBA" id="ARBA00001633"/>
    </source>
</evidence>
<reference evidence="11 12" key="1">
    <citation type="submission" date="2016-10" db="EMBL/GenBank/DDBJ databases">
        <authorList>
            <person name="de Groot N.N."/>
        </authorList>
    </citation>
    <scope>NUCLEOTIDE SEQUENCE [LARGE SCALE GENOMIC DNA]</scope>
    <source>
        <strain evidence="11 12">DSM 5522</strain>
    </source>
</reference>
<evidence type="ECO:0000256" key="5">
    <source>
        <dbReference type="ARBA" id="ARBA00022793"/>
    </source>
</evidence>
<dbReference type="InterPro" id="IPR013798">
    <property type="entry name" value="Indole-3-glycerol_P_synth_dom"/>
</dbReference>
<dbReference type="PROSITE" id="PS00614">
    <property type="entry name" value="IGPS"/>
    <property type="match status" value="1"/>
</dbReference>
<evidence type="ECO:0000256" key="7">
    <source>
        <dbReference type="ARBA" id="ARBA00023141"/>
    </source>
</evidence>
<protein>
    <recommendedName>
        <fullName evidence="9">Indole-3-glycerol phosphate synthase</fullName>
        <shortName evidence="9">IGPS</shortName>
        <ecNumber evidence="9">4.1.1.48</ecNumber>
    </recommendedName>
</protein>
<keyword evidence="5 9" id="KW-0210">Decarboxylase</keyword>
<name>A0A1I0YLZ6_9FIRM</name>
<evidence type="ECO:0000256" key="2">
    <source>
        <dbReference type="ARBA" id="ARBA00004696"/>
    </source>
</evidence>
<dbReference type="InterPro" id="IPR001468">
    <property type="entry name" value="Indole-3-GlycerolPSynthase_CS"/>
</dbReference>
<dbReference type="EC" id="4.1.1.48" evidence="9"/>
<keyword evidence="7 9" id="KW-0057">Aromatic amino acid biosynthesis</keyword>
<keyword evidence="8 9" id="KW-0456">Lyase</keyword>
<dbReference type="InterPro" id="IPR045186">
    <property type="entry name" value="Indole-3-glycerol_P_synth"/>
</dbReference>
<evidence type="ECO:0000256" key="8">
    <source>
        <dbReference type="ARBA" id="ARBA00023239"/>
    </source>
</evidence>
<dbReference type="PANTHER" id="PTHR22854">
    <property type="entry name" value="TRYPTOPHAN BIOSYNTHESIS PROTEIN"/>
    <property type="match status" value="1"/>
</dbReference>
<dbReference type="AlphaFoldDB" id="A0A1I0YLZ6"/>
<dbReference type="STRING" id="1120918.SAMN05216249_11087"/>
<accession>A0A1I0YLZ6</accession>
<dbReference type="Gene3D" id="3.20.20.70">
    <property type="entry name" value="Aldolase class I"/>
    <property type="match status" value="1"/>
</dbReference>
<dbReference type="GO" id="GO:0000162">
    <property type="term" value="P:L-tryptophan biosynthetic process"/>
    <property type="evidence" value="ECO:0007669"/>
    <property type="project" value="UniProtKB-UniRule"/>
</dbReference>
<dbReference type="GO" id="GO:0004640">
    <property type="term" value="F:phosphoribosylanthranilate isomerase activity"/>
    <property type="evidence" value="ECO:0007669"/>
    <property type="project" value="TreeGrafter"/>
</dbReference>
<evidence type="ECO:0000313" key="11">
    <source>
        <dbReference type="EMBL" id="SFB13927.1"/>
    </source>
</evidence>
<dbReference type="UniPathway" id="UPA00035">
    <property type="reaction ID" value="UER00043"/>
</dbReference>
<gene>
    <name evidence="9" type="primary">trpC</name>
    <name evidence="11" type="ORF">SAMN05216249_11087</name>
</gene>
<dbReference type="FunFam" id="3.20.20.70:FF:000024">
    <property type="entry name" value="Indole-3-glycerol phosphate synthase"/>
    <property type="match status" value="1"/>
</dbReference>
<dbReference type="Pfam" id="PF00218">
    <property type="entry name" value="IGPS"/>
    <property type="match status" value="1"/>
</dbReference>
<dbReference type="RefSeq" id="WP_092872550.1">
    <property type="nucleotide sequence ID" value="NZ_FOJY01000010.1"/>
</dbReference>
<evidence type="ECO:0000256" key="6">
    <source>
        <dbReference type="ARBA" id="ARBA00022822"/>
    </source>
</evidence>
<keyword evidence="6 9" id="KW-0822">Tryptophan biosynthesis</keyword>
<dbReference type="CDD" id="cd00331">
    <property type="entry name" value="IGPS"/>
    <property type="match status" value="1"/>
</dbReference>
<evidence type="ECO:0000256" key="9">
    <source>
        <dbReference type="HAMAP-Rule" id="MF_00134"/>
    </source>
</evidence>
<dbReference type="InterPro" id="IPR011060">
    <property type="entry name" value="RibuloseP-bd_barrel"/>
</dbReference>
<dbReference type="OrthoDB" id="9804217at2"/>